<dbReference type="GO" id="GO:0016020">
    <property type="term" value="C:membrane"/>
    <property type="evidence" value="ECO:0007669"/>
    <property type="project" value="UniProtKB-SubCell"/>
</dbReference>
<dbReference type="KEGG" id="bfo:118407129"/>
<keyword evidence="5 8" id="KW-1133">Transmembrane helix</keyword>
<reference evidence="10" key="2">
    <citation type="submission" date="2025-08" db="UniProtKB">
        <authorList>
            <consortium name="RefSeq"/>
        </authorList>
    </citation>
    <scope>IDENTIFICATION</scope>
    <source>
        <strain evidence="10">S238N-H82</strain>
        <tissue evidence="10">Testes</tissue>
    </source>
</reference>
<name>A0A9J7KAQ8_BRAFL</name>
<feature type="compositionally biased region" description="Polar residues" evidence="7">
    <location>
        <begin position="52"/>
        <end position="68"/>
    </location>
</feature>
<dbReference type="Proteomes" id="UP000001554">
    <property type="component" value="Chromosome 19"/>
</dbReference>
<comment type="subcellular location">
    <subcellularLocation>
        <location evidence="1">Membrane</location>
        <topology evidence="1">Multi-pass membrane protein</topology>
    </subcellularLocation>
</comment>
<dbReference type="PANTHER" id="PTHR12316:SF17">
    <property type="entry name" value="NINJURIN C, ISOFORM D"/>
    <property type="match status" value="1"/>
</dbReference>
<evidence type="ECO:0000256" key="3">
    <source>
        <dbReference type="ARBA" id="ARBA00022692"/>
    </source>
</evidence>
<evidence type="ECO:0000313" key="10">
    <source>
        <dbReference type="RefSeq" id="XP_035663441.1"/>
    </source>
</evidence>
<evidence type="ECO:0000256" key="7">
    <source>
        <dbReference type="SAM" id="MobiDB-lite"/>
    </source>
</evidence>
<dbReference type="OrthoDB" id="6114058at2759"/>
<evidence type="ECO:0000256" key="1">
    <source>
        <dbReference type="ARBA" id="ARBA00004141"/>
    </source>
</evidence>
<dbReference type="AlphaFoldDB" id="A0A9J7KAQ8"/>
<dbReference type="OMA" id="KQFALTE"/>
<evidence type="ECO:0000256" key="6">
    <source>
        <dbReference type="ARBA" id="ARBA00023136"/>
    </source>
</evidence>
<keyword evidence="9" id="KW-1185">Reference proteome</keyword>
<evidence type="ECO:0000256" key="2">
    <source>
        <dbReference type="ARBA" id="ARBA00008141"/>
    </source>
</evidence>
<keyword evidence="3 8" id="KW-0812">Transmembrane</keyword>
<accession>A0A9J7KAQ8</accession>
<comment type="similarity">
    <text evidence="2">Belongs to the ninjurin family.</text>
</comment>
<gene>
    <name evidence="10" type="primary">LOC118407129</name>
</gene>
<evidence type="ECO:0000256" key="4">
    <source>
        <dbReference type="ARBA" id="ARBA00022889"/>
    </source>
</evidence>
<evidence type="ECO:0000256" key="5">
    <source>
        <dbReference type="ARBA" id="ARBA00022989"/>
    </source>
</evidence>
<dbReference type="Pfam" id="PF04923">
    <property type="entry name" value="Ninjurin"/>
    <property type="match status" value="1"/>
</dbReference>
<feature type="transmembrane region" description="Helical" evidence="8">
    <location>
        <begin position="112"/>
        <end position="138"/>
    </location>
</feature>
<sequence length="235" mass="25650">MAEAVVPSTDEEGIGVQLKRLPKQFALTEDATIEMGKEEALAEAEKRLRDMQATTTRRSLSRQQSTPESEQHSKDTFTQTKSMAQGFMDMALLVANAGQLKLVLTEGRRGRIFMYEFVLALLVSSIIVQIVVGILLYIKSRQNENNPTHRKRLNMVNNVSTGLVMIITVLNVFISAFVIVDQSVFPSTAQAPATVAWQPVLPTVGPTTSTLAHTTPTTAANVPASTCVCPTFPTD</sequence>
<dbReference type="InterPro" id="IPR007007">
    <property type="entry name" value="Ninjurin"/>
</dbReference>
<feature type="region of interest" description="Disordered" evidence="7">
    <location>
        <begin position="51"/>
        <end position="76"/>
    </location>
</feature>
<protein>
    <submittedName>
        <fullName evidence="10">Uncharacterized protein LOC118407129</fullName>
    </submittedName>
</protein>
<keyword evidence="4" id="KW-0130">Cell adhesion</keyword>
<organism evidence="9 10">
    <name type="scientific">Branchiostoma floridae</name>
    <name type="common">Florida lancelet</name>
    <name type="synonym">Amphioxus</name>
    <dbReference type="NCBI Taxonomy" id="7739"/>
    <lineage>
        <taxon>Eukaryota</taxon>
        <taxon>Metazoa</taxon>
        <taxon>Chordata</taxon>
        <taxon>Cephalochordata</taxon>
        <taxon>Leptocardii</taxon>
        <taxon>Amphioxiformes</taxon>
        <taxon>Branchiostomatidae</taxon>
        <taxon>Branchiostoma</taxon>
    </lineage>
</organism>
<keyword evidence="6 8" id="KW-0472">Membrane</keyword>
<dbReference type="RefSeq" id="XP_035663441.1">
    <property type="nucleotide sequence ID" value="XM_035807548.1"/>
</dbReference>
<evidence type="ECO:0000313" key="9">
    <source>
        <dbReference type="Proteomes" id="UP000001554"/>
    </source>
</evidence>
<feature type="transmembrane region" description="Helical" evidence="8">
    <location>
        <begin position="159"/>
        <end position="180"/>
    </location>
</feature>
<dbReference type="GO" id="GO:0042246">
    <property type="term" value="P:tissue regeneration"/>
    <property type="evidence" value="ECO:0007669"/>
    <property type="project" value="InterPro"/>
</dbReference>
<dbReference type="PANTHER" id="PTHR12316">
    <property type="entry name" value="NINJURIN-RELATED"/>
    <property type="match status" value="1"/>
</dbReference>
<proteinExistence type="inferred from homology"/>
<evidence type="ECO:0000256" key="8">
    <source>
        <dbReference type="SAM" id="Phobius"/>
    </source>
</evidence>
<dbReference type="GeneID" id="118407129"/>
<reference evidence="9" key="1">
    <citation type="journal article" date="2020" name="Nat. Ecol. Evol.">
        <title>Deeply conserved synteny resolves early events in vertebrate evolution.</title>
        <authorList>
            <person name="Simakov O."/>
            <person name="Marletaz F."/>
            <person name="Yue J.X."/>
            <person name="O'Connell B."/>
            <person name="Jenkins J."/>
            <person name="Brandt A."/>
            <person name="Calef R."/>
            <person name="Tung C.H."/>
            <person name="Huang T.K."/>
            <person name="Schmutz J."/>
            <person name="Satoh N."/>
            <person name="Yu J.K."/>
            <person name="Putnam N.H."/>
            <person name="Green R.E."/>
            <person name="Rokhsar D.S."/>
        </authorList>
    </citation>
    <scope>NUCLEOTIDE SEQUENCE [LARGE SCALE GENOMIC DNA]</scope>
    <source>
        <strain evidence="9">S238N-H82</strain>
    </source>
</reference>
<dbReference type="GO" id="GO:0007155">
    <property type="term" value="P:cell adhesion"/>
    <property type="evidence" value="ECO:0000318"/>
    <property type="project" value="GO_Central"/>
</dbReference>